<dbReference type="Proteomes" id="UP000004834">
    <property type="component" value="Unassembled WGS sequence"/>
</dbReference>
<keyword evidence="1" id="KW-0732">Signal</keyword>
<sequence>MKKALLLMTMFVSAGAMAQEPQSSTDTIVKPIIPVEKVGLLKNIDVLFHTRVGFESYFDNGTFTNSEFDNNQARIEIKGKIHDRVYFRFRNRYTQKSEIGTKDHIERGVDMAFVGIYLDPKTRLDIGKMSTDWGGFEFDLNPIEILQYNDILQHADNFLTGVGVTHTLDNGHSFGLQVLNSRTQHFEDQYQDFDITNIEKAKMPLAFVTNWRGNFFGGKFQTNYSYSYFQEAKSKVMNYVSLGHKYQDDKLTIMYDFQYSKEDLDRKGMVSYMVNNTLADGVKGHVSENVAYMDNWIKADYLVTPKLNLSLTLMTSNAYGKNIESTTSGTDRLRTSYGFIPTVQYIPFKDINVRFFVSYVGRYYNYSSYAKNNLGLENYNTGRLTIGFVAPLLIL</sequence>
<evidence type="ECO:0000313" key="2">
    <source>
        <dbReference type="EMBL" id="EHO06563.1"/>
    </source>
</evidence>
<dbReference type="Pfam" id="PF07396">
    <property type="entry name" value="Porin_O_P"/>
    <property type="match status" value="1"/>
</dbReference>
<name>A0AAV3F045_9FLAO</name>
<feature type="signal peptide" evidence="1">
    <location>
        <begin position="1"/>
        <end position="18"/>
    </location>
</feature>
<evidence type="ECO:0000256" key="1">
    <source>
        <dbReference type="SAM" id="SignalP"/>
    </source>
</evidence>
<dbReference type="SUPFAM" id="SSF56935">
    <property type="entry name" value="Porins"/>
    <property type="match status" value="1"/>
</dbReference>
<accession>A0AAV3F045</accession>
<gene>
    <name evidence="2" type="ORF">HMPREF9715_02971</name>
</gene>
<evidence type="ECO:0000313" key="3">
    <source>
        <dbReference type="Proteomes" id="UP000004834"/>
    </source>
</evidence>
<proteinExistence type="predicted"/>
<dbReference type="InterPro" id="IPR010870">
    <property type="entry name" value="Porin_O/P"/>
</dbReference>
<protein>
    <recommendedName>
        <fullName evidence="4">Phosphate-selective porin O and P</fullName>
    </recommendedName>
</protein>
<organism evidence="2 3">
    <name type="scientific">Myroides odoratimimus CIP 101113</name>
    <dbReference type="NCBI Taxonomy" id="883154"/>
    <lineage>
        <taxon>Bacteria</taxon>
        <taxon>Pseudomonadati</taxon>
        <taxon>Bacteroidota</taxon>
        <taxon>Flavobacteriia</taxon>
        <taxon>Flavobacteriales</taxon>
        <taxon>Flavobacteriaceae</taxon>
        <taxon>Myroides</taxon>
    </lineage>
</organism>
<feature type="chain" id="PRO_5043618285" description="Phosphate-selective porin O and P" evidence="1">
    <location>
        <begin position="19"/>
        <end position="395"/>
    </location>
</feature>
<dbReference type="GeneID" id="66973458"/>
<dbReference type="AlphaFoldDB" id="A0AAV3F045"/>
<dbReference type="RefSeq" id="WP_006260171.1">
    <property type="nucleotide sequence ID" value="NZ_JH590838.1"/>
</dbReference>
<dbReference type="EMBL" id="AGEE01000050">
    <property type="protein sequence ID" value="EHO06563.1"/>
    <property type="molecule type" value="Genomic_DNA"/>
</dbReference>
<comment type="caution">
    <text evidence="2">The sequence shown here is derived from an EMBL/GenBank/DDBJ whole genome shotgun (WGS) entry which is preliminary data.</text>
</comment>
<evidence type="ECO:0008006" key="4">
    <source>
        <dbReference type="Google" id="ProtNLM"/>
    </source>
</evidence>
<reference evidence="2 3" key="1">
    <citation type="submission" date="2011-11" db="EMBL/GenBank/DDBJ databases">
        <title>The Genome Sequence of Myroides odoratimimus CIP 101113.</title>
        <authorList>
            <person name="Earl A."/>
            <person name="Ward D."/>
            <person name="Feldgarden M."/>
            <person name="Gevers D."/>
            <person name="Huys G."/>
            <person name="Young S.K."/>
            <person name="Zeng Q."/>
            <person name="Gargeya S."/>
            <person name="Fitzgerald M."/>
            <person name="Haas B."/>
            <person name="Abouelleil A."/>
            <person name="Alvarado L."/>
            <person name="Arachchi H.M."/>
            <person name="Berlin A."/>
            <person name="Brown A."/>
            <person name="Chapman S.B."/>
            <person name="Chen Z."/>
            <person name="Dunbar C."/>
            <person name="Freedman E."/>
            <person name="Gearin G."/>
            <person name="Goldberg J."/>
            <person name="Griggs A."/>
            <person name="Gujja S."/>
            <person name="Heiman D."/>
            <person name="Howarth C."/>
            <person name="Larson L."/>
            <person name="Lui A."/>
            <person name="MacDonald P.J.P."/>
            <person name="Montmayeur A."/>
            <person name="Murphy C."/>
            <person name="Neiman D."/>
            <person name="Pearson M."/>
            <person name="Priest M."/>
            <person name="Roberts A."/>
            <person name="Saif S."/>
            <person name="Shea T."/>
            <person name="Shenoy N."/>
            <person name="Sisk P."/>
            <person name="Stolte C."/>
            <person name="Sykes S."/>
            <person name="Wortman J."/>
            <person name="Nusbaum C."/>
            <person name="Birren B."/>
        </authorList>
    </citation>
    <scope>NUCLEOTIDE SEQUENCE [LARGE SCALE GENOMIC DNA]</scope>
    <source>
        <strain evidence="2 3">CIP 101113</strain>
    </source>
</reference>